<comment type="similarity">
    <text evidence="2 5">Belongs to the RRS1 family.</text>
</comment>
<dbReference type="FunCoup" id="A0A1Y2FXY8">
    <property type="interactions" value="153"/>
</dbReference>
<dbReference type="OrthoDB" id="28455at2759"/>
<dbReference type="GO" id="GO:0042273">
    <property type="term" value="P:ribosomal large subunit biogenesis"/>
    <property type="evidence" value="ECO:0007669"/>
    <property type="project" value="TreeGrafter"/>
</dbReference>
<keyword evidence="8" id="KW-1185">Reference proteome</keyword>
<protein>
    <recommendedName>
        <fullName evidence="5">Ribosome biogenesis regulatory protein</fullName>
    </recommendedName>
</protein>
<dbReference type="STRING" id="106004.A0A1Y2FXY8"/>
<evidence type="ECO:0000256" key="3">
    <source>
        <dbReference type="ARBA" id="ARBA00022517"/>
    </source>
</evidence>
<comment type="caution">
    <text evidence="7">The sequence shown here is derived from an EMBL/GenBank/DDBJ whole genome shotgun (WGS) entry which is preliminary data.</text>
</comment>
<sequence length="333" mass="37054">MAAAPLDVTELLQATNDKHKAIHVPKEIPVELDLGLLAVFDPNPLEEEEYSQDKEQALLMNARDGIQLLVNEIWSRPTRIVDDGIVAELPPVSTALPREKPLPKAAPMTKWQAFAATKGIAPKPRRDRLVFDEDKQEWVPKWGYKGKNKQLEDQWIVEVPSNADPEFDPVANSKKERKERVAKNEQQRLKNLQRAAANAAAQTKTSATNNSEREARKKMIERELKVTKMSTASMGKFDKKLEGEKKEKNVKRKFLSNEVDASAERSKAMNILHKIGATPSNKRTKVSDDAPTAGKDVSAGDLINERKAVKKLTGGRGAMSLVEKKGGKGKGRK</sequence>
<evidence type="ECO:0000256" key="6">
    <source>
        <dbReference type="SAM" id="MobiDB-lite"/>
    </source>
</evidence>
<evidence type="ECO:0000313" key="7">
    <source>
        <dbReference type="EMBL" id="ORY88863.1"/>
    </source>
</evidence>
<feature type="region of interest" description="Disordered" evidence="6">
    <location>
        <begin position="197"/>
        <end position="216"/>
    </location>
</feature>
<organism evidence="7 8">
    <name type="scientific">Leucosporidium creatinivorum</name>
    <dbReference type="NCBI Taxonomy" id="106004"/>
    <lineage>
        <taxon>Eukaryota</taxon>
        <taxon>Fungi</taxon>
        <taxon>Dikarya</taxon>
        <taxon>Basidiomycota</taxon>
        <taxon>Pucciniomycotina</taxon>
        <taxon>Microbotryomycetes</taxon>
        <taxon>Leucosporidiales</taxon>
        <taxon>Leucosporidium</taxon>
    </lineage>
</organism>
<reference evidence="7 8" key="1">
    <citation type="submission" date="2016-07" db="EMBL/GenBank/DDBJ databases">
        <title>Pervasive Adenine N6-methylation of Active Genes in Fungi.</title>
        <authorList>
            <consortium name="DOE Joint Genome Institute"/>
            <person name="Mondo S.J."/>
            <person name="Dannebaum R.O."/>
            <person name="Kuo R.C."/>
            <person name="Labutti K."/>
            <person name="Haridas S."/>
            <person name="Kuo A."/>
            <person name="Salamov A."/>
            <person name="Ahrendt S.R."/>
            <person name="Lipzen A."/>
            <person name="Sullivan W."/>
            <person name="Andreopoulos W.B."/>
            <person name="Clum A."/>
            <person name="Lindquist E."/>
            <person name="Daum C."/>
            <person name="Ramamoorthy G.K."/>
            <person name="Gryganskyi A."/>
            <person name="Culley D."/>
            <person name="Magnuson J.K."/>
            <person name="James T.Y."/>
            <person name="O'Malley M.A."/>
            <person name="Stajich J.E."/>
            <person name="Spatafora J.W."/>
            <person name="Visel A."/>
            <person name="Grigoriev I.V."/>
        </authorList>
    </citation>
    <scope>NUCLEOTIDE SEQUENCE [LARGE SCALE GENOMIC DNA]</scope>
    <source>
        <strain evidence="7 8">62-1032</strain>
    </source>
</reference>
<gene>
    <name evidence="7" type="ORF">BCR35DRAFT_350771</name>
</gene>
<feature type="region of interest" description="Disordered" evidence="6">
    <location>
        <begin position="273"/>
        <end position="333"/>
    </location>
</feature>
<comment type="subcellular location">
    <subcellularLocation>
        <location evidence="1 5">Nucleus</location>
    </subcellularLocation>
</comment>
<dbReference type="InterPro" id="IPR007023">
    <property type="entry name" value="Ribosom_reg"/>
</dbReference>
<evidence type="ECO:0000256" key="4">
    <source>
        <dbReference type="ARBA" id="ARBA00023242"/>
    </source>
</evidence>
<dbReference type="GO" id="GO:0000447">
    <property type="term" value="P:endonucleolytic cleavage in ITS1 to separate SSU-rRNA from 5.8S rRNA and LSU-rRNA from tricistronic rRNA transcript (SSU-rRNA, 5.8S rRNA, LSU-rRNA)"/>
    <property type="evidence" value="ECO:0007669"/>
    <property type="project" value="TreeGrafter"/>
</dbReference>
<evidence type="ECO:0000256" key="1">
    <source>
        <dbReference type="ARBA" id="ARBA00004123"/>
    </source>
</evidence>
<feature type="region of interest" description="Disordered" evidence="6">
    <location>
        <begin position="221"/>
        <end position="247"/>
    </location>
</feature>
<keyword evidence="4 5" id="KW-0539">Nucleus</keyword>
<dbReference type="PANTHER" id="PTHR17602:SF4">
    <property type="entry name" value="RIBOSOME BIOGENESIS REGULATORY PROTEIN HOMOLOG"/>
    <property type="match status" value="1"/>
</dbReference>
<evidence type="ECO:0000313" key="8">
    <source>
        <dbReference type="Proteomes" id="UP000193467"/>
    </source>
</evidence>
<evidence type="ECO:0000256" key="5">
    <source>
        <dbReference type="RuleBase" id="RU364132"/>
    </source>
</evidence>
<feature type="compositionally biased region" description="Basic and acidic residues" evidence="6">
    <location>
        <begin position="236"/>
        <end position="247"/>
    </location>
</feature>
<dbReference type="Pfam" id="PF04939">
    <property type="entry name" value="RRS1"/>
    <property type="match status" value="1"/>
</dbReference>
<comment type="function">
    <text evidence="5">Involved in ribosomal large subunit assembly.</text>
</comment>
<evidence type="ECO:0000256" key="2">
    <source>
        <dbReference type="ARBA" id="ARBA00010077"/>
    </source>
</evidence>
<dbReference type="PANTHER" id="PTHR17602">
    <property type="entry name" value="RIBOSOME BIOGENESIS REGULATORY PROTEIN"/>
    <property type="match status" value="1"/>
</dbReference>
<keyword evidence="3 5" id="KW-0690">Ribosome biogenesis</keyword>
<dbReference type="EMBL" id="MCGR01000008">
    <property type="protein sequence ID" value="ORY88863.1"/>
    <property type="molecule type" value="Genomic_DNA"/>
</dbReference>
<name>A0A1Y2FXY8_9BASI</name>
<proteinExistence type="inferred from homology"/>
<dbReference type="AlphaFoldDB" id="A0A1Y2FXY8"/>
<dbReference type="GO" id="GO:0005730">
    <property type="term" value="C:nucleolus"/>
    <property type="evidence" value="ECO:0007669"/>
    <property type="project" value="TreeGrafter"/>
</dbReference>
<feature type="compositionally biased region" description="Low complexity" evidence="6">
    <location>
        <begin position="197"/>
        <end position="210"/>
    </location>
</feature>
<dbReference type="InParanoid" id="A0A1Y2FXY8"/>
<accession>A0A1Y2FXY8</accession>
<feature type="compositionally biased region" description="Basic and acidic residues" evidence="6">
    <location>
        <begin position="173"/>
        <end position="184"/>
    </location>
</feature>
<feature type="region of interest" description="Disordered" evidence="6">
    <location>
        <begin position="162"/>
        <end position="184"/>
    </location>
</feature>
<dbReference type="Proteomes" id="UP000193467">
    <property type="component" value="Unassembled WGS sequence"/>
</dbReference>
<dbReference type="GO" id="GO:0030687">
    <property type="term" value="C:preribosome, large subunit precursor"/>
    <property type="evidence" value="ECO:0007669"/>
    <property type="project" value="TreeGrafter"/>
</dbReference>